<evidence type="ECO:0000313" key="1">
    <source>
        <dbReference type="EMBL" id="ABM78769.1"/>
    </source>
</evidence>
<evidence type="ECO:0000313" key="3">
    <source>
        <dbReference type="Proteomes" id="UP000002274"/>
    </source>
</evidence>
<accession>A2CBA9</accession>
<evidence type="ECO:0000313" key="2">
    <source>
        <dbReference type="EMBL" id="ABM79604.1"/>
    </source>
</evidence>
<name>A2CBA9_PROM3</name>
<organism evidence="1 3">
    <name type="scientific">Prochlorococcus marinus (strain MIT 9303)</name>
    <dbReference type="NCBI Taxonomy" id="59922"/>
    <lineage>
        <taxon>Bacteria</taxon>
        <taxon>Bacillati</taxon>
        <taxon>Cyanobacteriota</taxon>
        <taxon>Cyanophyceae</taxon>
        <taxon>Synechococcales</taxon>
        <taxon>Prochlorococcaceae</taxon>
        <taxon>Prochlorococcus</taxon>
    </lineage>
</organism>
<dbReference type="STRING" id="59922.P9303_20271"/>
<dbReference type="HOGENOM" id="CLU_3046824_0_0_3"/>
<dbReference type="EMBL" id="CP000554">
    <property type="protein sequence ID" value="ABM79604.1"/>
    <property type="molecule type" value="Genomic_DNA"/>
</dbReference>
<gene>
    <name evidence="1" type="ordered locus">P9303_20271</name>
    <name evidence="2" type="ordered locus">P9303_28741</name>
</gene>
<reference evidence="1" key="2">
    <citation type="submission" date="2007-01" db="EMBL/GenBank/DDBJ databases">
        <authorList>
            <person name="Chisholm S."/>
            <person name="Huang K."/>
            <person name="Martiny A."/>
            <person name="Kettler G."/>
            <person name="Zucker J."/>
            <person name="Coleman M."/>
            <person name="Keller K."/>
            <person name="Arkin A."/>
            <person name="Coe A."/>
            <person name="Rodrigue S."/>
            <person name="Church G."/>
            <person name="Ferriera S."/>
            <person name="Johnson J."/>
            <person name="Kravitz S."/>
            <person name="Beeson K."/>
            <person name="Sutton G."/>
            <person name="Rogers Y.-H."/>
            <person name="Friedman R."/>
            <person name="Frazier M."/>
            <person name="Venter J.C."/>
        </authorList>
    </citation>
    <scope>NUCLEOTIDE SEQUENCE</scope>
    <source>
        <strain evidence="1">MIT 9303</strain>
    </source>
</reference>
<proteinExistence type="predicted"/>
<dbReference type="KEGG" id="pmf:P9303_20271"/>
<reference evidence="1 3" key="1">
    <citation type="journal article" date="2007" name="PLoS Genet.">
        <title>Patterns and implications of gene gain and loss in the evolution of Prochlorococcus.</title>
        <authorList>
            <person name="Kettler G.C."/>
            <person name="Martiny A.C."/>
            <person name="Huang K."/>
            <person name="Zucker J."/>
            <person name="Coleman M.L."/>
            <person name="Rodrigue S."/>
            <person name="Chen F."/>
            <person name="Lapidus A."/>
            <person name="Ferriera S."/>
            <person name="Johnson J."/>
            <person name="Steglich C."/>
            <person name="Church G.M."/>
            <person name="Richardson P."/>
            <person name="Chisholm S.W."/>
        </authorList>
    </citation>
    <scope>NUCLEOTIDE SEQUENCE [LARGE SCALE GENOMIC DNA]</scope>
    <source>
        <strain evidence="1 3">MIT 9303</strain>
    </source>
</reference>
<sequence>MLTMDWDAARKHCTERDWKWTLNLIDEYQKEMQELKDENVKLKRQLVLRSQLKK</sequence>
<dbReference type="Proteomes" id="UP000002274">
    <property type="component" value="Chromosome"/>
</dbReference>
<dbReference type="EMBL" id="CP000554">
    <property type="protein sequence ID" value="ABM78769.1"/>
    <property type="molecule type" value="Genomic_DNA"/>
</dbReference>
<protein>
    <submittedName>
        <fullName evidence="1">Uncharacterized protein</fullName>
    </submittedName>
</protein>
<dbReference type="KEGG" id="pmf:P9303_28741"/>
<dbReference type="AlphaFoldDB" id="A2CBA9"/>